<evidence type="ECO:0000313" key="11">
    <source>
        <dbReference type="Proteomes" id="UP000305888"/>
    </source>
</evidence>
<keyword evidence="7 8" id="KW-0472">Membrane</keyword>
<feature type="transmembrane region" description="Helical" evidence="8">
    <location>
        <begin position="82"/>
        <end position="102"/>
    </location>
</feature>
<evidence type="ECO:0000256" key="2">
    <source>
        <dbReference type="ARBA" id="ARBA00022448"/>
    </source>
</evidence>
<evidence type="ECO:0000256" key="7">
    <source>
        <dbReference type="ARBA" id="ARBA00023136"/>
    </source>
</evidence>
<keyword evidence="11" id="KW-1185">Reference proteome</keyword>
<dbReference type="GO" id="GO:0005886">
    <property type="term" value="C:plasma membrane"/>
    <property type="evidence" value="ECO:0007669"/>
    <property type="project" value="UniProtKB-SubCell"/>
</dbReference>
<reference evidence="10 11" key="1">
    <citation type="submission" date="2019-06" db="EMBL/GenBank/DDBJ databases">
        <title>Genome sequence of Rhodobacteraceae bacterium D4M1.</title>
        <authorList>
            <person name="Cao J."/>
        </authorList>
    </citation>
    <scope>NUCLEOTIDE SEQUENCE [LARGE SCALE GENOMIC DNA]</scope>
    <source>
        <strain evidence="10 11">D4M1</strain>
    </source>
</reference>
<dbReference type="PROSITE" id="PS50928">
    <property type="entry name" value="ABC_TM1"/>
    <property type="match status" value="1"/>
</dbReference>
<organism evidence="10 11">
    <name type="scientific">Paroceanicella profunda</name>
    <dbReference type="NCBI Taxonomy" id="2579971"/>
    <lineage>
        <taxon>Bacteria</taxon>
        <taxon>Pseudomonadati</taxon>
        <taxon>Pseudomonadota</taxon>
        <taxon>Alphaproteobacteria</taxon>
        <taxon>Rhodobacterales</taxon>
        <taxon>Paracoccaceae</taxon>
        <taxon>Paroceanicella</taxon>
    </lineage>
</organism>
<evidence type="ECO:0000256" key="1">
    <source>
        <dbReference type="ARBA" id="ARBA00004429"/>
    </source>
</evidence>
<dbReference type="GO" id="GO:0055085">
    <property type="term" value="P:transmembrane transport"/>
    <property type="evidence" value="ECO:0007669"/>
    <property type="project" value="InterPro"/>
</dbReference>
<dbReference type="SUPFAM" id="SSF161098">
    <property type="entry name" value="MetI-like"/>
    <property type="match status" value="1"/>
</dbReference>
<evidence type="ECO:0000256" key="4">
    <source>
        <dbReference type="ARBA" id="ARBA00022519"/>
    </source>
</evidence>
<dbReference type="CDD" id="cd06261">
    <property type="entry name" value="TM_PBP2"/>
    <property type="match status" value="1"/>
</dbReference>
<dbReference type="PANTHER" id="PTHR43357:SF4">
    <property type="entry name" value="INNER MEMBRANE ABC TRANSPORTER PERMEASE PROTEIN YDCV"/>
    <property type="match status" value="1"/>
</dbReference>
<feature type="transmembrane region" description="Helical" evidence="8">
    <location>
        <begin position="140"/>
        <end position="159"/>
    </location>
</feature>
<feature type="domain" description="ABC transmembrane type-1" evidence="9">
    <location>
        <begin position="76"/>
        <end position="264"/>
    </location>
</feature>
<dbReference type="AlphaFoldDB" id="A0A5B8G2F6"/>
<keyword evidence="4" id="KW-0997">Cell inner membrane</keyword>
<sequence length="276" mass="29953">MSEITRTGRKRRPPRNPAKLVLGLWAGLFVVFLLLPMVVVVAVSFSSASFVSFPIPGFSLRWYARAFDYAPFMSSLLTSIELAVAATLVGTLLGIPAAIAVARSRHPVANAMSNFLLTPLSMPEIVLGFALLYFLASLRIGSGFLSLLIAHSIVAIPYISRTVMSVYRAIPASHEEAGAVLGASRFQILRQIILPQIMPGVFAGGMFSMLISFDNVSLSYFFGSAHTSTLPVVMLSYMENQFDPSIAAISTIQMLIAIVTLFAIHRAYGIQRLTSM</sequence>
<dbReference type="InterPro" id="IPR035906">
    <property type="entry name" value="MetI-like_sf"/>
</dbReference>
<keyword evidence="3" id="KW-1003">Cell membrane</keyword>
<dbReference type="Gene3D" id="1.10.3720.10">
    <property type="entry name" value="MetI-like"/>
    <property type="match status" value="1"/>
</dbReference>
<dbReference type="KEGG" id="ppru:FDP22_17020"/>
<dbReference type="InterPro" id="IPR000515">
    <property type="entry name" value="MetI-like"/>
</dbReference>
<keyword evidence="2 8" id="KW-0813">Transport</keyword>
<accession>A0A5B8G2F6</accession>
<evidence type="ECO:0000256" key="3">
    <source>
        <dbReference type="ARBA" id="ARBA00022475"/>
    </source>
</evidence>
<evidence type="ECO:0000256" key="6">
    <source>
        <dbReference type="ARBA" id="ARBA00022989"/>
    </source>
</evidence>
<evidence type="ECO:0000256" key="8">
    <source>
        <dbReference type="RuleBase" id="RU363032"/>
    </source>
</evidence>
<gene>
    <name evidence="10" type="ORF">FDP22_17020</name>
</gene>
<evidence type="ECO:0000313" key="10">
    <source>
        <dbReference type="EMBL" id="QDL93332.1"/>
    </source>
</evidence>
<protein>
    <submittedName>
        <fullName evidence="10">ABC transporter permease</fullName>
    </submittedName>
</protein>
<keyword evidence="5 8" id="KW-0812">Transmembrane</keyword>
<name>A0A5B8G2F6_9RHOB</name>
<dbReference type="Pfam" id="PF00528">
    <property type="entry name" value="BPD_transp_1"/>
    <property type="match status" value="1"/>
</dbReference>
<dbReference type="PANTHER" id="PTHR43357">
    <property type="entry name" value="INNER MEMBRANE ABC TRANSPORTER PERMEASE PROTEIN YDCV"/>
    <property type="match status" value="1"/>
</dbReference>
<feature type="transmembrane region" description="Helical" evidence="8">
    <location>
        <begin position="20"/>
        <end position="45"/>
    </location>
</feature>
<evidence type="ECO:0000259" key="9">
    <source>
        <dbReference type="PROSITE" id="PS50928"/>
    </source>
</evidence>
<dbReference type="OrthoDB" id="6496035at2"/>
<feature type="transmembrane region" description="Helical" evidence="8">
    <location>
        <begin position="192"/>
        <end position="213"/>
    </location>
</feature>
<dbReference type="EMBL" id="CP040818">
    <property type="protein sequence ID" value="QDL93332.1"/>
    <property type="molecule type" value="Genomic_DNA"/>
</dbReference>
<feature type="transmembrane region" description="Helical" evidence="8">
    <location>
        <begin position="114"/>
        <end position="134"/>
    </location>
</feature>
<dbReference type="Proteomes" id="UP000305888">
    <property type="component" value="Chromosome"/>
</dbReference>
<proteinExistence type="inferred from homology"/>
<evidence type="ECO:0000256" key="5">
    <source>
        <dbReference type="ARBA" id="ARBA00022692"/>
    </source>
</evidence>
<keyword evidence="6 8" id="KW-1133">Transmembrane helix</keyword>
<feature type="transmembrane region" description="Helical" evidence="8">
    <location>
        <begin position="246"/>
        <end position="268"/>
    </location>
</feature>
<comment type="subcellular location">
    <subcellularLocation>
        <location evidence="1">Cell inner membrane</location>
        <topology evidence="1">Multi-pass membrane protein</topology>
    </subcellularLocation>
    <subcellularLocation>
        <location evidence="8">Cell membrane</location>
        <topology evidence="8">Multi-pass membrane protein</topology>
    </subcellularLocation>
</comment>
<dbReference type="RefSeq" id="WP_138576029.1">
    <property type="nucleotide sequence ID" value="NZ_CP040818.1"/>
</dbReference>
<comment type="similarity">
    <text evidence="8">Belongs to the binding-protein-dependent transport system permease family.</text>
</comment>